<proteinExistence type="predicted"/>
<name>A0A1H8QQQ8_9BACI</name>
<dbReference type="Gene3D" id="1.10.10.10">
    <property type="entry name" value="Winged helix-like DNA-binding domain superfamily/Winged helix DNA-binding domain"/>
    <property type="match status" value="1"/>
</dbReference>
<dbReference type="InterPro" id="IPR000524">
    <property type="entry name" value="Tscrpt_reg_HTH_GntR"/>
</dbReference>
<accession>A0A1H8QQQ8</accession>
<organism evidence="5 6">
    <name type="scientific">Amphibacillus marinus</name>
    <dbReference type="NCBI Taxonomy" id="872970"/>
    <lineage>
        <taxon>Bacteria</taxon>
        <taxon>Bacillati</taxon>
        <taxon>Bacillota</taxon>
        <taxon>Bacilli</taxon>
        <taxon>Bacillales</taxon>
        <taxon>Bacillaceae</taxon>
        <taxon>Amphibacillus</taxon>
    </lineage>
</organism>
<keyword evidence="1" id="KW-0805">Transcription regulation</keyword>
<dbReference type="PRINTS" id="PR00035">
    <property type="entry name" value="HTHGNTR"/>
</dbReference>
<protein>
    <submittedName>
        <fullName evidence="5">Transcriptional regulator, GntR family</fullName>
    </submittedName>
</protein>
<dbReference type="SMART" id="SM00866">
    <property type="entry name" value="UTRA"/>
    <property type="match status" value="1"/>
</dbReference>
<evidence type="ECO:0000256" key="2">
    <source>
        <dbReference type="ARBA" id="ARBA00023125"/>
    </source>
</evidence>
<dbReference type="InterPro" id="IPR011663">
    <property type="entry name" value="UTRA"/>
</dbReference>
<evidence type="ECO:0000256" key="3">
    <source>
        <dbReference type="ARBA" id="ARBA00023163"/>
    </source>
</evidence>
<dbReference type="STRING" id="872970.SAMN04488134_10910"/>
<evidence type="ECO:0000313" key="6">
    <source>
        <dbReference type="Proteomes" id="UP000199300"/>
    </source>
</evidence>
<dbReference type="PROSITE" id="PS50949">
    <property type="entry name" value="HTH_GNTR"/>
    <property type="match status" value="1"/>
</dbReference>
<dbReference type="EMBL" id="FODJ01000009">
    <property type="protein sequence ID" value="SEO56307.1"/>
    <property type="molecule type" value="Genomic_DNA"/>
</dbReference>
<reference evidence="5 6" key="1">
    <citation type="submission" date="2016-10" db="EMBL/GenBank/DDBJ databases">
        <authorList>
            <person name="de Groot N.N."/>
        </authorList>
    </citation>
    <scope>NUCLEOTIDE SEQUENCE [LARGE SCALE GENOMIC DNA]</scope>
    <source>
        <strain evidence="5 6">CGMCC 1.10434</strain>
    </source>
</reference>
<dbReference type="SUPFAM" id="SSF46785">
    <property type="entry name" value="Winged helix' DNA-binding domain"/>
    <property type="match status" value="1"/>
</dbReference>
<keyword evidence="3" id="KW-0804">Transcription</keyword>
<dbReference type="GO" id="GO:0003677">
    <property type="term" value="F:DNA binding"/>
    <property type="evidence" value="ECO:0007669"/>
    <property type="project" value="UniProtKB-KW"/>
</dbReference>
<keyword evidence="2" id="KW-0238">DNA-binding</keyword>
<dbReference type="SMART" id="SM00345">
    <property type="entry name" value="HTH_GNTR"/>
    <property type="match status" value="1"/>
</dbReference>
<sequence>MLSNSLPLYKKVAVKLKEDILSSELDKGDAIPPESKLATIYKVSRVTIRQAIKILIEDGLLYSVQGSGTYLSHNKIQHNIFKLQSFTEEMDALDNMPSNEIKEFKLMAVPEDIKDILQLESGQQVYYIKRLRFADQEPLILEESYLPVELFPDLSVEIMKYSKYDYIAEKGRIIDKRYSELIPMLPNEELMEIFHLSTHDPLLFLSAFATFEDGLIFEYSKVYYHPKKYAFKFISHKA</sequence>
<evidence type="ECO:0000313" key="5">
    <source>
        <dbReference type="EMBL" id="SEO56307.1"/>
    </source>
</evidence>
<dbReference type="GO" id="GO:0045892">
    <property type="term" value="P:negative regulation of DNA-templated transcription"/>
    <property type="evidence" value="ECO:0007669"/>
    <property type="project" value="TreeGrafter"/>
</dbReference>
<dbReference type="PANTHER" id="PTHR44846:SF1">
    <property type="entry name" value="MANNOSYL-D-GLYCERATE TRANSPORT_METABOLISM SYSTEM REPRESSOR MNGR-RELATED"/>
    <property type="match status" value="1"/>
</dbReference>
<dbReference type="PANTHER" id="PTHR44846">
    <property type="entry name" value="MANNOSYL-D-GLYCERATE TRANSPORT/METABOLISM SYSTEM REPRESSOR MNGR-RELATED"/>
    <property type="match status" value="1"/>
</dbReference>
<dbReference type="AlphaFoldDB" id="A0A1H8QQQ8"/>
<feature type="domain" description="HTH gntR-type" evidence="4">
    <location>
        <begin position="6"/>
        <end position="74"/>
    </location>
</feature>
<dbReference type="CDD" id="cd07377">
    <property type="entry name" value="WHTH_GntR"/>
    <property type="match status" value="1"/>
</dbReference>
<dbReference type="GO" id="GO:0003700">
    <property type="term" value="F:DNA-binding transcription factor activity"/>
    <property type="evidence" value="ECO:0007669"/>
    <property type="project" value="InterPro"/>
</dbReference>
<dbReference type="Proteomes" id="UP000199300">
    <property type="component" value="Unassembled WGS sequence"/>
</dbReference>
<gene>
    <name evidence="5" type="ORF">SAMN04488134_10910</name>
</gene>
<keyword evidence="6" id="KW-1185">Reference proteome</keyword>
<dbReference type="Pfam" id="PF07702">
    <property type="entry name" value="UTRA"/>
    <property type="match status" value="1"/>
</dbReference>
<dbReference type="OrthoDB" id="9815017at2"/>
<dbReference type="RefSeq" id="WP_091498632.1">
    <property type="nucleotide sequence ID" value="NZ_FODJ01000009.1"/>
</dbReference>
<evidence type="ECO:0000259" key="4">
    <source>
        <dbReference type="PROSITE" id="PS50949"/>
    </source>
</evidence>
<dbReference type="SUPFAM" id="SSF64288">
    <property type="entry name" value="Chorismate lyase-like"/>
    <property type="match status" value="1"/>
</dbReference>
<dbReference type="Gene3D" id="3.40.1410.10">
    <property type="entry name" value="Chorismate lyase-like"/>
    <property type="match status" value="1"/>
</dbReference>
<evidence type="ECO:0000256" key="1">
    <source>
        <dbReference type="ARBA" id="ARBA00023015"/>
    </source>
</evidence>
<dbReference type="InterPro" id="IPR028978">
    <property type="entry name" value="Chorismate_lyase_/UTRA_dom_sf"/>
</dbReference>
<dbReference type="InterPro" id="IPR036388">
    <property type="entry name" value="WH-like_DNA-bd_sf"/>
</dbReference>
<dbReference type="Pfam" id="PF00392">
    <property type="entry name" value="GntR"/>
    <property type="match status" value="1"/>
</dbReference>
<dbReference type="InterPro" id="IPR050679">
    <property type="entry name" value="Bact_HTH_transcr_reg"/>
</dbReference>
<dbReference type="InterPro" id="IPR036390">
    <property type="entry name" value="WH_DNA-bd_sf"/>
</dbReference>